<comment type="caution">
    <text evidence="3">The sequence shown here is derived from an EMBL/GenBank/DDBJ whole genome shotgun (WGS) entry which is preliminary data.</text>
</comment>
<organism evidence="3 4">
    <name type="scientific">Remersonia thermophila</name>
    <dbReference type="NCBI Taxonomy" id="72144"/>
    <lineage>
        <taxon>Eukaryota</taxon>
        <taxon>Fungi</taxon>
        <taxon>Dikarya</taxon>
        <taxon>Ascomycota</taxon>
        <taxon>Pezizomycotina</taxon>
        <taxon>Sordariomycetes</taxon>
        <taxon>Sordariomycetidae</taxon>
        <taxon>Sordariales</taxon>
        <taxon>Sordariales incertae sedis</taxon>
        <taxon>Remersonia</taxon>
    </lineage>
</organism>
<dbReference type="RefSeq" id="XP_070865285.1">
    <property type="nucleotide sequence ID" value="XM_071012563.1"/>
</dbReference>
<keyword evidence="4" id="KW-1185">Reference proteome</keyword>
<name>A0ABR4D864_9PEZI</name>
<evidence type="ECO:0000256" key="2">
    <source>
        <dbReference type="SAM" id="MobiDB-lite"/>
    </source>
</evidence>
<sequence length="126" mass="14049">MHPLAARPCRRAPPTSSLVYPQIRKYSAQQHPPSATGAFYKNFTRPVAKCALLGVFVYQLVYFGWTKLETEEIKRDKQAEIIKLEAKVKALQAAQEAERAASAASDRVGANGEAREGKGGSSWWRW</sequence>
<protein>
    <recommendedName>
        <fullName evidence="5">ATP synthase subunit e, mitochondrial</fullName>
    </recommendedName>
</protein>
<keyword evidence="1" id="KW-0175">Coiled coil</keyword>
<evidence type="ECO:0008006" key="5">
    <source>
        <dbReference type="Google" id="ProtNLM"/>
    </source>
</evidence>
<feature type="region of interest" description="Disordered" evidence="2">
    <location>
        <begin position="101"/>
        <end position="126"/>
    </location>
</feature>
<reference evidence="3 4" key="1">
    <citation type="journal article" date="2024" name="Commun. Biol.">
        <title>Comparative genomic analysis of thermophilic fungi reveals convergent evolutionary adaptations and gene losses.</title>
        <authorList>
            <person name="Steindorff A.S."/>
            <person name="Aguilar-Pontes M.V."/>
            <person name="Robinson A.J."/>
            <person name="Andreopoulos B."/>
            <person name="LaButti K."/>
            <person name="Kuo A."/>
            <person name="Mondo S."/>
            <person name="Riley R."/>
            <person name="Otillar R."/>
            <person name="Haridas S."/>
            <person name="Lipzen A."/>
            <person name="Grimwood J."/>
            <person name="Schmutz J."/>
            <person name="Clum A."/>
            <person name="Reid I.D."/>
            <person name="Moisan M.C."/>
            <person name="Butler G."/>
            <person name="Nguyen T.T.M."/>
            <person name="Dewar K."/>
            <person name="Conant G."/>
            <person name="Drula E."/>
            <person name="Henrissat B."/>
            <person name="Hansel C."/>
            <person name="Singer S."/>
            <person name="Hutchinson M.I."/>
            <person name="de Vries R.P."/>
            <person name="Natvig D.O."/>
            <person name="Powell A.J."/>
            <person name="Tsang A."/>
            <person name="Grigoriev I.V."/>
        </authorList>
    </citation>
    <scope>NUCLEOTIDE SEQUENCE [LARGE SCALE GENOMIC DNA]</scope>
    <source>
        <strain evidence="3 4">ATCC 22073</strain>
    </source>
</reference>
<proteinExistence type="predicted"/>
<evidence type="ECO:0000313" key="3">
    <source>
        <dbReference type="EMBL" id="KAL2266558.1"/>
    </source>
</evidence>
<dbReference type="GeneID" id="98127207"/>
<dbReference type="EMBL" id="JAZGUE010000005">
    <property type="protein sequence ID" value="KAL2266558.1"/>
    <property type="molecule type" value="Genomic_DNA"/>
</dbReference>
<accession>A0ABR4D864</accession>
<evidence type="ECO:0000313" key="4">
    <source>
        <dbReference type="Proteomes" id="UP001600064"/>
    </source>
</evidence>
<gene>
    <name evidence="3" type="ORF">VTJ83DRAFT_5910</name>
</gene>
<dbReference type="Proteomes" id="UP001600064">
    <property type="component" value="Unassembled WGS sequence"/>
</dbReference>
<evidence type="ECO:0000256" key="1">
    <source>
        <dbReference type="SAM" id="Coils"/>
    </source>
</evidence>
<feature type="coiled-coil region" evidence="1">
    <location>
        <begin position="67"/>
        <end position="101"/>
    </location>
</feature>